<dbReference type="CDD" id="cd02966">
    <property type="entry name" value="TlpA_like_family"/>
    <property type="match status" value="1"/>
</dbReference>
<dbReference type="GO" id="GO:0016491">
    <property type="term" value="F:oxidoreductase activity"/>
    <property type="evidence" value="ECO:0007669"/>
    <property type="project" value="InterPro"/>
</dbReference>
<gene>
    <name evidence="6" type="ORF">UFOPK1722_00535</name>
</gene>
<proteinExistence type="predicted"/>
<name>A0A6J6EKA6_9ZZZZ</name>
<feature type="domain" description="Thioredoxin" evidence="5">
    <location>
        <begin position="55"/>
        <end position="193"/>
    </location>
</feature>
<dbReference type="Pfam" id="PF00578">
    <property type="entry name" value="AhpC-TSA"/>
    <property type="match status" value="1"/>
</dbReference>
<evidence type="ECO:0000259" key="5">
    <source>
        <dbReference type="PROSITE" id="PS51352"/>
    </source>
</evidence>
<organism evidence="6">
    <name type="scientific">freshwater metagenome</name>
    <dbReference type="NCBI Taxonomy" id="449393"/>
    <lineage>
        <taxon>unclassified sequences</taxon>
        <taxon>metagenomes</taxon>
        <taxon>ecological metagenomes</taxon>
    </lineage>
</organism>
<evidence type="ECO:0000256" key="4">
    <source>
        <dbReference type="ARBA" id="ARBA00023284"/>
    </source>
</evidence>
<evidence type="ECO:0000256" key="3">
    <source>
        <dbReference type="ARBA" id="ARBA00023157"/>
    </source>
</evidence>
<dbReference type="AlphaFoldDB" id="A0A6J6EKA6"/>
<dbReference type="InterPro" id="IPR050553">
    <property type="entry name" value="Thioredoxin_ResA/DsbE_sf"/>
</dbReference>
<protein>
    <submittedName>
        <fullName evidence="6">Unannotated protein</fullName>
    </submittedName>
</protein>
<reference evidence="6" key="1">
    <citation type="submission" date="2020-05" db="EMBL/GenBank/DDBJ databases">
        <authorList>
            <person name="Chiriac C."/>
            <person name="Salcher M."/>
            <person name="Ghai R."/>
            <person name="Kavagutti S V."/>
        </authorList>
    </citation>
    <scope>NUCLEOTIDE SEQUENCE</scope>
</reference>
<dbReference type="InterPro" id="IPR013766">
    <property type="entry name" value="Thioredoxin_domain"/>
</dbReference>
<dbReference type="PANTHER" id="PTHR42852:SF6">
    <property type="entry name" value="THIOL:DISULFIDE INTERCHANGE PROTEIN DSBE"/>
    <property type="match status" value="1"/>
</dbReference>
<dbReference type="GO" id="GO:0030313">
    <property type="term" value="C:cell envelope"/>
    <property type="evidence" value="ECO:0007669"/>
    <property type="project" value="UniProtKB-SubCell"/>
</dbReference>
<dbReference type="InterPro" id="IPR036249">
    <property type="entry name" value="Thioredoxin-like_sf"/>
</dbReference>
<dbReference type="SUPFAM" id="SSF52833">
    <property type="entry name" value="Thioredoxin-like"/>
    <property type="match status" value="1"/>
</dbReference>
<dbReference type="PROSITE" id="PS51352">
    <property type="entry name" value="THIOREDOXIN_2"/>
    <property type="match status" value="1"/>
</dbReference>
<evidence type="ECO:0000256" key="1">
    <source>
        <dbReference type="ARBA" id="ARBA00004196"/>
    </source>
</evidence>
<comment type="subcellular location">
    <subcellularLocation>
        <location evidence="1">Cell envelope</location>
    </subcellularLocation>
</comment>
<dbReference type="GO" id="GO:0017004">
    <property type="term" value="P:cytochrome complex assembly"/>
    <property type="evidence" value="ECO:0007669"/>
    <property type="project" value="UniProtKB-KW"/>
</dbReference>
<sequence length="194" mass="20657">MKRVPPLLIALLAGLAAVVLVIAIGTRGTNGDSDNDVVLDEPGEYQQPGIPTNAPLAGARIATATILDLDGNDVDLVALLDGRPMLVNFWFSNCQPCKREMPALQKAWADFGDRVRFVGVNTQDSASITRSFAEDVGVKYELLRDPDGRLVTANGIATFPTTLMVAADGTVVEQVAGEVTGDDLTRMLTELTES</sequence>
<evidence type="ECO:0000313" key="6">
    <source>
        <dbReference type="EMBL" id="CAB4573368.1"/>
    </source>
</evidence>
<evidence type="ECO:0000256" key="2">
    <source>
        <dbReference type="ARBA" id="ARBA00022748"/>
    </source>
</evidence>
<dbReference type="EMBL" id="CAEZTS010000033">
    <property type="protein sequence ID" value="CAB4573368.1"/>
    <property type="molecule type" value="Genomic_DNA"/>
</dbReference>
<keyword evidence="2" id="KW-0201">Cytochrome c-type biogenesis</keyword>
<keyword evidence="4" id="KW-0676">Redox-active center</keyword>
<dbReference type="PANTHER" id="PTHR42852">
    <property type="entry name" value="THIOL:DISULFIDE INTERCHANGE PROTEIN DSBE"/>
    <property type="match status" value="1"/>
</dbReference>
<dbReference type="GO" id="GO:0016209">
    <property type="term" value="F:antioxidant activity"/>
    <property type="evidence" value="ECO:0007669"/>
    <property type="project" value="InterPro"/>
</dbReference>
<accession>A0A6J6EKA6</accession>
<dbReference type="Gene3D" id="3.40.30.10">
    <property type="entry name" value="Glutaredoxin"/>
    <property type="match status" value="1"/>
</dbReference>
<dbReference type="InterPro" id="IPR000866">
    <property type="entry name" value="AhpC/TSA"/>
</dbReference>
<keyword evidence="3" id="KW-1015">Disulfide bond</keyword>